<keyword evidence="4" id="KW-1185">Reference proteome</keyword>
<dbReference type="Proteomes" id="UP000320762">
    <property type="component" value="Unassembled WGS sequence"/>
</dbReference>
<keyword evidence="1" id="KW-0808">Transferase</keyword>
<dbReference type="InterPro" id="IPR051712">
    <property type="entry name" value="ARTD-AVP"/>
</dbReference>
<dbReference type="GO" id="GO:0003950">
    <property type="term" value="F:NAD+ poly-ADP-ribosyltransferase activity"/>
    <property type="evidence" value="ECO:0007669"/>
    <property type="project" value="UniProtKB-UniRule"/>
</dbReference>
<evidence type="ECO:0000256" key="1">
    <source>
        <dbReference type="RuleBase" id="RU362114"/>
    </source>
</evidence>
<proteinExistence type="predicted"/>
<dbReference type="PROSITE" id="PS51059">
    <property type="entry name" value="PARP_CATALYTIC"/>
    <property type="match status" value="1"/>
</dbReference>
<gene>
    <name evidence="3" type="ORF">BD626DRAFT_400709</name>
</gene>
<dbReference type="PANTHER" id="PTHR45740:SF17">
    <property type="entry name" value="POLY [ADP-RIBOSE] POLYMERASE TANKYRASE-2-LIKE"/>
    <property type="match status" value="1"/>
</dbReference>
<dbReference type="STRING" id="97359.A0A550CI18"/>
<evidence type="ECO:0000313" key="4">
    <source>
        <dbReference type="Proteomes" id="UP000320762"/>
    </source>
</evidence>
<dbReference type="PANTHER" id="PTHR45740">
    <property type="entry name" value="POLY [ADP-RIBOSE] POLYMERASE"/>
    <property type="match status" value="1"/>
</dbReference>
<dbReference type="OrthoDB" id="9514740at2759"/>
<organism evidence="3 4">
    <name type="scientific">Schizophyllum amplum</name>
    <dbReference type="NCBI Taxonomy" id="97359"/>
    <lineage>
        <taxon>Eukaryota</taxon>
        <taxon>Fungi</taxon>
        <taxon>Dikarya</taxon>
        <taxon>Basidiomycota</taxon>
        <taxon>Agaricomycotina</taxon>
        <taxon>Agaricomycetes</taxon>
        <taxon>Agaricomycetidae</taxon>
        <taxon>Agaricales</taxon>
        <taxon>Schizophyllaceae</taxon>
        <taxon>Schizophyllum</taxon>
    </lineage>
</organism>
<dbReference type="Pfam" id="PF00644">
    <property type="entry name" value="PARP"/>
    <property type="match status" value="1"/>
</dbReference>
<dbReference type="AlphaFoldDB" id="A0A550CI18"/>
<reference evidence="3 4" key="1">
    <citation type="journal article" date="2019" name="New Phytol.">
        <title>Comparative genomics reveals unique wood-decay strategies and fruiting body development in the Schizophyllaceae.</title>
        <authorList>
            <person name="Almasi E."/>
            <person name="Sahu N."/>
            <person name="Krizsan K."/>
            <person name="Balint B."/>
            <person name="Kovacs G.M."/>
            <person name="Kiss B."/>
            <person name="Cseklye J."/>
            <person name="Drula E."/>
            <person name="Henrissat B."/>
            <person name="Nagy I."/>
            <person name="Chovatia M."/>
            <person name="Adam C."/>
            <person name="LaButti K."/>
            <person name="Lipzen A."/>
            <person name="Riley R."/>
            <person name="Grigoriev I.V."/>
            <person name="Nagy L.G."/>
        </authorList>
    </citation>
    <scope>NUCLEOTIDE SEQUENCE [LARGE SCALE GENOMIC DNA]</scope>
    <source>
        <strain evidence="3 4">NL-1724</strain>
    </source>
</reference>
<comment type="caution">
    <text evidence="3">The sequence shown here is derived from an EMBL/GenBank/DDBJ whole genome shotgun (WGS) entry which is preliminary data.</text>
</comment>
<dbReference type="EMBL" id="VDMD01000007">
    <property type="protein sequence ID" value="TRM64451.1"/>
    <property type="molecule type" value="Genomic_DNA"/>
</dbReference>
<dbReference type="SUPFAM" id="SSF56399">
    <property type="entry name" value="ADP-ribosylation"/>
    <property type="match status" value="1"/>
</dbReference>
<keyword evidence="1" id="KW-0520">NAD</keyword>
<dbReference type="InterPro" id="IPR012317">
    <property type="entry name" value="Poly(ADP-ribose)pol_cat_dom"/>
</dbReference>
<dbReference type="Gene3D" id="3.90.228.10">
    <property type="match status" value="1"/>
</dbReference>
<dbReference type="EC" id="2.4.2.-" evidence="1"/>
<feature type="domain" description="PARP catalytic" evidence="2">
    <location>
        <begin position="1"/>
        <end position="210"/>
    </location>
</feature>
<keyword evidence="1" id="KW-0328">Glycosyltransferase</keyword>
<dbReference type="GO" id="GO:1990404">
    <property type="term" value="F:NAD+-protein mono-ADP-ribosyltransferase activity"/>
    <property type="evidence" value="ECO:0007669"/>
    <property type="project" value="TreeGrafter"/>
</dbReference>
<evidence type="ECO:0000259" key="2">
    <source>
        <dbReference type="PROSITE" id="PS51059"/>
    </source>
</evidence>
<name>A0A550CI18_9AGAR</name>
<protein>
    <recommendedName>
        <fullName evidence="1">Poly [ADP-ribose] polymerase</fullName>
        <shortName evidence="1">PARP</shortName>
        <ecNumber evidence="1">2.4.2.-</ecNumber>
    </recommendedName>
</protein>
<evidence type="ECO:0000313" key="3">
    <source>
        <dbReference type="EMBL" id="TRM64451.1"/>
    </source>
</evidence>
<dbReference type="GO" id="GO:0005634">
    <property type="term" value="C:nucleus"/>
    <property type="evidence" value="ECO:0007669"/>
    <property type="project" value="TreeGrafter"/>
</dbReference>
<sequence length="231" mass="25675">MRSSVLQFFLAGWLHPHKPVPDVLDVYKLPQPSRSVKAYENYRDKVTSELRRSRKTSSANETLLFHGTRHTCLGDPSLSGTSLCDRFSCYSCGVIRASFKRDRCGQRHSFKRFGTGIYVSSCSSKADDYFDDGGTDPGVRTLLVNKVVLGQPLELRFSDPSISEPPPARHSVIGLPGGNLNYPETVVYDEDAIRPAYLIKYRYDTTVNATATPPDTCACATEVPWETQVDG</sequence>
<accession>A0A550CI18</accession>